<feature type="compositionally biased region" description="Low complexity" evidence="11">
    <location>
        <begin position="1082"/>
        <end position="1092"/>
    </location>
</feature>
<evidence type="ECO:0000256" key="3">
    <source>
        <dbReference type="ARBA" id="ARBA00022771"/>
    </source>
</evidence>
<dbReference type="InterPro" id="IPR000504">
    <property type="entry name" value="RRM_dom"/>
</dbReference>
<name>A0A8S0XPM8_CYCAE</name>
<evidence type="ECO:0000313" key="14">
    <source>
        <dbReference type="EMBL" id="CAA7267893.1"/>
    </source>
</evidence>
<keyword evidence="3 8" id="KW-0863">Zinc-finger</keyword>
<evidence type="ECO:0000256" key="1">
    <source>
        <dbReference type="ARBA" id="ARBA00004123"/>
    </source>
</evidence>
<dbReference type="PANTHER" id="PTHR12603">
    <property type="entry name" value="CCR4-NOT TRANSCRIPTION COMPLEX RELATED"/>
    <property type="match status" value="1"/>
</dbReference>
<dbReference type="GO" id="GO:0030014">
    <property type="term" value="C:CCR4-NOT complex"/>
    <property type="evidence" value="ECO:0007669"/>
    <property type="project" value="InterPro"/>
</dbReference>
<feature type="compositionally biased region" description="Polar residues" evidence="11">
    <location>
        <begin position="716"/>
        <end position="726"/>
    </location>
</feature>
<dbReference type="InterPro" id="IPR013083">
    <property type="entry name" value="Znf_RING/FYVE/PHD"/>
</dbReference>
<evidence type="ECO:0000256" key="9">
    <source>
        <dbReference type="PROSITE-ProRule" id="PRU00176"/>
    </source>
</evidence>
<feature type="coiled-coil region" evidence="10">
    <location>
        <begin position="1308"/>
        <end position="1335"/>
    </location>
</feature>
<feature type="compositionally biased region" description="Low complexity" evidence="11">
    <location>
        <begin position="989"/>
        <end position="1006"/>
    </location>
</feature>
<dbReference type="GO" id="GO:0004842">
    <property type="term" value="F:ubiquitin-protein transferase activity"/>
    <property type="evidence" value="ECO:0007669"/>
    <property type="project" value="InterPro"/>
</dbReference>
<feature type="region of interest" description="Disordered" evidence="11">
    <location>
        <begin position="912"/>
        <end position="1043"/>
    </location>
</feature>
<feature type="domain" description="RING-type" evidence="12">
    <location>
        <begin position="49"/>
        <end position="92"/>
    </location>
</feature>
<evidence type="ECO:0000259" key="12">
    <source>
        <dbReference type="PROSITE" id="PS50089"/>
    </source>
</evidence>
<feature type="compositionally biased region" description="Polar residues" evidence="11">
    <location>
        <begin position="331"/>
        <end position="346"/>
    </location>
</feature>
<dbReference type="OrthoDB" id="1923159at2759"/>
<dbReference type="InterPro" id="IPR039780">
    <property type="entry name" value="Mot2"/>
</dbReference>
<comment type="subcellular location">
    <subcellularLocation>
        <location evidence="1">Nucleus</location>
    </subcellularLocation>
</comment>
<dbReference type="InterPro" id="IPR035979">
    <property type="entry name" value="RBD_domain_sf"/>
</dbReference>
<reference evidence="14 15" key="1">
    <citation type="submission" date="2020-01" db="EMBL/GenBank/DDBJ databases">
        <authorList>
            <person name="Gupta K D."/>
        </authorList>
    </citation>
    <scope>NUCLEOTIDE SEQUENCE [LARGE SCALE GENOMIC DNA]</scope>
</reference>
<comment type="caution">
    <text evidence="14">The sequence shown here is derived from an EMBL/GenBank/DDBJ whole genome shotgun (WGS) entry which is preliminary data.</text>
</comment>
<keyword evidence="4" id="KW-0862">Zinc</keyword>
<feature type="region of interest" description="Disordered" evidence="11">
    <location>
        <begin position="716"/>
        <end position="744"/>
    </location>
</feature>
<feature type="region of interest" description="Disordered" evidence="11">
    <location>
        <begin position="1056"/>
        <end position="1101"/>
    </location>
</feature>
<dbReference type="InterPro" id="IPR003954">
    <property type="entry name" value="RRM_euk-type"/>
</dbReference>
<feature type="compositionally biased region" description="Pro residues" evidence="11">
    <location>
        <begin position="448"/>
        <end position="465"/>
    </location>
</feature>
<feature type="compositionally biased region" description="Polar residues" evidence="11">
    <location>
        <begin position="1025"/>
        <end position="1040"/>
    </location>
</feature>
<evidence type="ECO:0000256" key="10">
    <source>
        <dbReference type="SAM" id="Coils"/>
    </source>
</evidence>
<dbReference type="PANTHER" id="PTHR12603:SF0">
    <property type="entry name" value="CCR4-NOT TRANSCRIPTION COMPLEX SUBUNIT 4"/>
    <property type="match status" value="1"/>
</dbReference>
<feature type="compositionally biased region" description="Polar residues" evidence="11">
    <location>
        <begin position="364"/>
        <end position="379"/>
    </location>
</feature>
<dbReference type="GO" id="GO:0003723">
    <property type="term" value="F:RNA binding"/>
    <property type="evidence" value="ECO:0007669"/>
    <property type="project" value="UniProtKB-UniRule"/>
</dbReference>
<evidence type="ECO:0000256" key="5">
    <source>
        <dbReference type="ARBA" id="ARBA00022884"/>
    </source>
</evidence>
<keyword evidence="7" id="KW-0539">Nucleus</keyword>
<evidence type="ECO:0000256" key="6">
    <source>
        <dbReference type="ARBA" id="ARBA00023054"/>
    </source>
</evidence>
<dbReference type="EMBL" id="CACVBS010000064">
    <property type="protein sequence ID" value="CAA7267893.1"/>
    <property type="molecule type" value="Genomic_DNA"/>
</dbReference>
<dbReference type="InterPro" id="IPR001841">
    <property type="entry name" value="Znf_RING"/>
</dbReference>
<dbReference type="GO" id="GO:0016567">
    <property type="term" value="P:protein ubiquitination"/>
    <property type="evidence" value="ECO:0007669"/>
    <property type="project" value="TreeGrafter"/>
</dbReference>
<feature type="compositionally biased region" description="Polar residues" evidence="11">
    <location>
        <begin position="482"/>
        <end position="493"/>
    </location>
</feature>
<evidence type="ECO:0000256" key="11">
    <source>
        <dbReference type="SAM" id="MobiDB-lite"/>
    </source>
</evidence>
<evidence type="ECO:0008006" key="16">
    <source>
        <dbReference type="Google" id="ProtNLM"/>
    </source>
</evidence>
<dbReference type="GO" id="GO:0008270">
    <property type="term" value="F:zinc ion binding"/>
    <property type="evidence" value="ECO:0007669"/>
    <property type="project" value="UniProtKB-KW"/>
</dbReference>
<evidence type="ECO:0000256" key="2">
    <source>
        <dbReference type="ARBA" id="ARBA00022723"/>
    </source>
</evidence>
<dbReference type="CDD" id="cd16618">
    <property type="entry name" value="mRING-HC-C4C4_CNOT4"/>
    <property type="match status" value="1"/>
</dbReference>
<feature type="region of interest" description="Disordered" evidence="11">
    <location>
        <begin position="861"/>
        <end position="880"/>
    </location>
</feature>
<evidence type="ECO:0000313" key="15">
    <source>
        <dbReference type="Proteomes" id="UP000467700"/>
    </source>
</evidence>
<keyword evidence="6 10" id="KW-0175">Coiled coil</keyword>
<gene>
    <name evidence="14" type="ORF">AAE3_LOCUS10176</name>
</gene>
<feature type="region of interest" description="Disordered" evidence="11">
    <location>
        <begin position="277"/>
        <end position="493"/>
    </location>
</feature>
<dbReference type="SMART" id="SM00361">
    <property type="entry name" value="RRM_1"/>
    <property type="match status" value="1"/>
</dbReference>
<dbReference type="PROSITE" id="PS50102">
    <property type="entry name" value="RRM"/>
    <property type="match status" value="1"/>
</dbReference>
<keyword evidence="5 9" id="KW-0694">RNA-binding</keyword>
<protein>
    <recommendedName>
        <fullName evidence="16">RING-type domain-containing protein</fullName>
    </recommendedName>
</protein>
<feature type="compositionally biased region" description="Basic and acidic residues" evidence="11">
    <location>
        <begin position="380"/>
        <end position="395"/>
    </location>
</feature>
<sequence length="1344" mass="145539">MSTTRLHPHHSLPAPVVHAGFSVSQSKSYVLAGVQDAYWSDDETEDAECPLCLEEMDISDLNFKPCICGYQICRFCWHHIKENLNKRCPACRRIYTDDAVEFKPIATQDHKRLMQQKKQRDRERKELESLGRRHLANVRVVQRNVVYVVGIGPRFAKEELIPTLRSNEYFGQYGKITKILLVKRNSPGGGGPVVGLYITYHRREDAARAIAAVDGTSSPGGGREVMRASYGTTKYCMTFLRGVSCSDHSCMNLHEWGDEKDCFTKEDLTTLKHTMKATESRTRTITAKKGDEDVPLPRAASWGQKGVNNSSAAAGSSSSATSNAISRQSRRMGNTRQPRNVASTVGHSEPRYSQGKSILERKIATSSVSRPSTPATSEASRTEISNDTKTAKQKEVTTPAPQAVDSPAASTSNLDLGSTVPETIPLERPESTDSSELKPQPTTSKPTVPNPLSPPPGLPAPPGLSAPPGISSPSRPPRAETASPQTPLLASQSSYQMSTAARALLDDVKARRESTLPLAPAFSPFPDFDRTLQTLSGDDGGGFSFNLDPKLADEADSTAALEFNVTSSAPFHGSYIDAFPALRSGSPYGPSPAIGHGHGPHPSIYDPALLRPSSGHQSEKQASRGPAYSGSFNPFSDAMVESTALSSPQRMPSSPVDEERKVSRFGFARGRQSSTAASPLHSVSPLAYSGDHHNFCNPTEETSANALHAWSQNLQAPNSLSNSPVSQPAPARTHFQQPQQNRLQPTTNELSEAQLRNFIISSQERTNGLRGSADQQHLQYMSSQPFEDPAIMSASFSASTNDQVFASMAYGPPPGLQRPTPPSMMHTQVANVAVDGRSNSAQVSAWTSTTAATLLSPEDFPALVPSSPDPPVAANTQDSTNLLAPFAVTGKDREKAERKAVRKDAAAEKALEKQRLAQGKAEAKAAEKAKVIRDKQSEKEKAEKEKNTGPHSAPTAKDARVVEPVPNPLVAVPSKLTKKPSRQESQNEKPTTSKKTSPKTSDSFPTNKRQDSISSPAKTKPTPPVKSTNSPVDDITTQVPLLSKKPKKNKAIVKPVKVVKEEETHEEPLPSVSDAGRPHGPTTTSSSANSRSHSVDHHQAPTSVHRLLEQIDAVTPGLDLCNHPFFNIQRLTSPAKVPLEYGPLVHALSALSVGGGSFANNMPSGSIDNAVSSFQQLLETLTQTISDLLRLLPRTTWDDSSSFDGVLRDMLKGDDFLDDGGEDGPGKEDEVAALTLALERRARWMEVQLSKLEELHRDINTAAVRAVLSFNDSGWDRSGFLPRVGNTLNRFNSIGMVVQDGELRPMTADELEKKLAVAEEAAVFAETELREAMEKYHNFKSSSS</sequence>
<evidence type="ECO:0000256" key="7">
    <source>
        <dbReference type="ARBA" id="ARBA00023242"/>
    </source>
</evidence>
<feature type="compositionally biased region" description="Low complexity" evidence="11">
    <location>
        <begin position="308"/>
        <end position="326"/>
    </location>
</feature>
<feature type="domain" description="RRM" evidence="13">
    <location>
        <begin position="144"/>
        <end position="225"/>
    </location>
</feature>
<keyword evidence="15" id="KW-1185">Reference proteome</keyword>
<dbReference type="Gene3D" id="3.30.40.10">
    <property type="entry name" value="Zinc/RING finger domain, C3HC4 (zinc finger)"/>
    <property type="match status" value="1"/>
</dbReference>
<proteinExistence type="predicted"/>
<dbReference type="FunFam" id="3.30.40.10:FF:000006">
    <property type="entry name" value="CCR4-NOT transcription complex subunit 4"/>
    <property type="match status" value="1"/>
</dbReference>
<keyword evidence="2" id="KW-0479">Metal-binding</keyword>
<dbReference type="SUPFAM" id="SSF54928">
    <property type="entry name" value="RNA-binding domain, RBD"/>
    <property type="match status" value="1"/>
</dbReference>
<accession>A0A8S0XPM8</accession>
<evidence type="ECO:0000256" key="8">
    <source>
        <dbReference type="PROSITE-ProRule" id="PRU00175"/>
    </source>
</evidence>
<feature type="compositionally biased region" description="Basic and acidic residues" evidence="11">
    <location>
        <begin position="912"/>
        <end position="948"/>
    </location>
</feature>
<dbReference type="Proteomes" id="UP000467700">
    <property type="component" value="Unassembled WGS sequence"/>
</dbReference>
<feature type="region of interest" description="Disordered" evidence="11">
    <location>
        <begin position="595"/>
        <end position="633"/>
    </location>
</feature>
<feature type="compositionally biased region" description="Polar residues" evidence="11">
    <location>
        <begin position="734"/>
        <end position="744"/>
    </location>
</feature>
<dbReference type="GO" id="GO:0005634">
    <property type="term" value="C:nucleus"/>
    <property type="evidence" value="ECO:0007669"/>
    <property type="project" value="UniProtKB-SubCell"/>
</dbReference>
<organism evidence="14 15">
    <name type="scientific">Cyclocybe aegerita</name>
    <name type="common">Black poplar mushroom</name>
    <name type="synonym">Agrocybe aegerita</name>
    <dbReference type="NCBI Taxonomy" id="1973307"/>
    <lineage>
        <taxon>Eukaryota</taxon>
        <taxon>Fungi</taxon>
        <taxon>Dikarya</taxon>
        <taxon>Basidiomycota</taxon>
        <taxon>Agaricomycotina</taxon>
        <taxon>Agaricomycetes</taxon>
        <taxon>Agaricomycetidae</taxon>
        <taxon>Agaricales</taxon>
        <taxon>Agaricineae</taxon>
        <taxon>Bolbitiaceae</taxon>
        <taxon>Cyclocybe</taxon>
    </lineage>
</organism>
<dbReference type="SUPFAM" id="SSF57850">
    <property type="entry name" value="RING/U-box"/>
    <property type="match status" value="1"/>
</dbReference>
<feature type="compositionally biased region" description="Basic and acidic residues" evidence="11">
    <location>
        <begin position="277"/>
        <end position="292"/>
    </location>
</feature>
<dbReference type="InterPro" id="IPR012677">
    <property type="entry name" value="Nucleotide-bd_a/b_plait_sf"/>
</dbReference>
<dbReference type="InterPro" id="IPR039515">
    <property type="entry name" value="NOT4_mRING-HC-C4C4"/>
</dbReference>
<evidence type="ECO:0000256" key="4">
    <source>
        <dbReference type="ARBA" id="ARBA00022833"/>
    </source>
</evidence>
<dbReference type="Pfam" id="PF14570">
    <property type="entry name" value="zf-RING_4"/>
    <property type="match status" value="1"/>
</dbReference>
<evidence type="ECO:0000259" key="13">
    <source>
        <dbReference type="PROSITE" id="PS50102"/>
    </source>
</evidence>
<dbReference type="PROSITE" id="PS50089">
    <property type="entry name" value="ZF_RING_2"/>
    <property type="match status" value="1"/>
</dbReference>
<dbReference type="Gene3D" id="3.30.70.330">
    <property type="match status" value="1"/>
</dbReference>
<feature type="compositionally biased region" description="Basic and acidic residues" evidence="11">
    <location>
        <begin position="1058"/>
        <end position="1068"/>
    </location>
</feature>